<comment type="similarity">
    <text evidence="1">Belongs to the disease resistance NB-LRR family.</text>
</comment>
<dbReference type="Gene3D" id="1.10.8.430">
    <property type="entry name" value="Helical domain of apoptotic protease-activating factors"/>
    <property type="match status" value="1"/>
</dbReference>
<dbReference type="Pfam" id="PF23559">
    <property type="entry name" value="WHD_DRP"/>
    <property type="match status" value="1"/>
</dbReference>
<dbReference type="Pfam" id="PF00931">
    <property type="entry name" value="NB-ARC"/>
    <property type="match status" value="1"/>
</dbReference>
<name>A0A9Q0CXH5_9POAL</name>
<dbReference type="Pfam" id="PF23598">
    <property type="entry name" value="LRR_14"/>
    <property type="match status" value="1"/>
</dbReference>
<evidence type="ECO:0000259" key="7">
    <source>
        <dbReference type="Pfam" id="PF23598"/>
    </source>
</evidence>
<evidence type="ECO:0000256" key="4">
    <source>
        <dbReference type="ARBA" id="ARBA00022840"/>
    </source>
</evidence>
<feature type="domain" description="NB-ARC" evidence="5">
    <location>
        <begin position="158"/>
        <end position="321"/>
    </location>
</feature>
<dbReference type="InterPro" id="IPR032675">
    <property type="entry name" value="LRR_dom_sf"/>
</dbReference>
<dbReference type="Gene3D" id="1.10.10.10">
    <property type="entry name" value="Winged helix-like DNA-binding domain superfamily/Winged helix DNA-binding domain"/>
    <property type="match status" value="1"/>
</dbReference>
<proteinExistence type="inferred from homology"/>
<gene>
    <name evidence="8" type="ORF">LUZ63_001772</name>
</gene>
<evidence type="ECO:0000313" key="9">
    <source>
        <dbReference type="Proteomes" id="UP001151287"/>
    </source>
</evidence>
<keyword evidence="3" id="KW-0611">Plant defense</keyword>
<evidence type="ECO:0000259" key="6">
    <source>
        <dbReference type="Pfam" id="PF23559"/>
    </source>
</evidence>
<dbReference type="GO" id="GO:0009626">
    <property type="term" value="P:plant-type hypersensitive response"/>
    <property type="evidence" value="ECO:0007669"/>
    <property type="project" value="UniProtKB-ARBA"/>
</dbReference>
<dbReference type="InterPro" id="IPR036388">
    <property type="entry name" value="WH-like_DNA-bd_sf"/>
</dbReference>
<dbReference type="Gene3D" id="3.40.50.300">
    <property type="entry name" value="P-loop containing nucleotide triphosphate hydrolases"/>
    <property type="match status" value="1"/>
</dbReference>
<dbReference type="GO" id="GO:0042742">
    <property type="term" value="P:defense response to bacterium"/>
    <property type="evidence" value="ECO:0007669"/>
    <property type="project" value="UniProtKB-ARBA"/>
</dbReference>
<dbReference type="InterPro" id="IPR002182">
    <property type="entry name" value="NB-ARC"/>
</dbReference>
<sequence>MADEIIGAVGQLCECLNSCGVPAAVAAEFSSFFSIEDNWSSLQNAKENLQALQTVIMRKVTREKEKSRGVNAQVKLWLRRVEEIIMDKTLDKEYDTFEFVCSCSPNIPRRHKLGKQITKDLGLVNDLIDEGNNFTDVGDDLLPDPVDQKPHGNTFGMESMLEQLNEHFEDHEKCIVGVWGQGGVGKTTLLTVFHNQLNGCTNFHVVIFIDVSNSETLDVKVMQRTITERLGLPWVDTETDDARARLLIKALAKKRFVILLDDVRKMFQLEKIGIPLPNTNNGSKIILASRDKEVCKEMGAQQSLIKMQLLDDKASWDFFNSNLSTDAQHSIQSSNSIKWRAEAIKNSCQGLPLALKVTSRAVADLTSLNDWRDVMAAINAGLSEIGGVEEIFQPMKYSYDKLDETKKKCFLYCTLFPEDSSIRKEQLVEYWIAEGFIPPNQDWRGKLTIIKLKSACLLEETNSGLKVRLHNVIRQFGQWLANQETNFLVQSGTNLESAPEIEQWNEPQRISLMSNDIKEISFSPNCSKLETLLLQNNPNLKNLDSKFFKFMTKLRVLDLSNTGIKELPECDALRQLQHLNLSQTPIIKLPRRFWVLQELRYLDLSLTEALEETNDNCSKLLKLRVLNLFRSHYGIRDVPDLNLDKLKELKFLGITICAEDVLKKLKKTHPLAKSTYRLSLTSCPGMETIHVTDFNQMEHLQELYIESCPKLSELVMDQGEGGVSKLEVLTLRELPSLDTILVKSLPHYFEKLRELTIYECPKLENINWVARLESLDKLVVSRCNGMVHIIADTAKGAAHGMRNIRDGTCEEIETEMLVDEASQITINENTKATNKEVEENIEFPKLRSVLLTDLQNLVSICSPRKFPSLENIRVQECPNLVHLPVSCGYEITKLRQICGSLEWWNRLEWDGPESRRSMENYFTAI</sequence>
<keyword evidence="4" id="KW-0547">Nucleotide-binding</keyword>
<evidence type="ECO:0000259" key="5">
    <source>
        <dbReference type="Pfam" id="PF00931"/>
    </source>
</evidence>
<evidence type="ECO:0000256" key="1">
    <source>
        <dbReference type="ARBA" id="ARBA00008894"/>
    </source>
</evidence>
<evidence type="ECO:0000256" key="3">
    <source>
        <dbReference type="ARBA" id="ARBA00022821"/>
    </source>
</evidence>
<dbReference type="InterPro" id="IPR042197">
    <property type="entry name" value="Apaf_helical"/>
</dbReference>
<dbReference type="SUPFAM" id="SSF52540">
    <property type="entry name" value="P-loop containing nucleoside triphosphate hydrolases"/>
    <property type="match status" value="1"/>
</dbReference>
<dbReference type="Proteomes" id="UP001151287">
    <property type="component" value="Unassembled WGS sequence"/>
</dbReference>
<dbReference type="AlphaFoldDB" id="A0A9Q0CXH5"/>
<dbReference type="SUPFAM" id="SSF52058">
    <property type="entry name" value="L domain-like"/>
    <property type="match status" value="1"/>
</dbReference>
<evidence type="ECO:0000256" key="2">
    <source>
        <dbReference type="ARBA" id="ARBA00022737"/>
    </source>
</evidence>
<dbReference type="PRINTS" id="PR00364">
    <property type="entry name" value="DISEASERSIST"/>
</dbReference>
<dbReference type="OrthoDB" id="664960at2759"/>
<comment type="caution">
    <text evidence="8">The sequence shown here is derived from an EMBL/GenBank/DDBJ whole genome shotgun (WGS) entry which is preliminary data.</text>
</comment>
<dbReference type="InterPro" id="IPR055414">
    <property type="entry name" value="LRR_R13L4/SHOC2-like"/>
</dbReference>
<reference evidence="8" key="1">
    <citation type="journal article" date="2022" name="Cell">
        <title>Repeat-based holocentromeres influence genome architecture and karyotype evolution.</title>
        <authorList>
            <person name="Hofstatter P.G."/>
            <person name="Thangavel G."/>
            <person name="Lux T."/>
            <person name="Neumann P."/>
            <person name="Vondrak T."/>
            <person name="Novak P."/>
            <person name="Zhang M."/>
            <person name="Costa L."/>
            <person name="Castellani M."/>
            <person name="Scott A."/>
            <person name="Toegelov H."/>
            <person name="Fuchs J."/>
            <person name="Mata-Sucre Y."/>
            <person name="Dias Y."/>
            <person name="Vanzela A.L.L."/>
            <person name="Huettel B."/>
            <person name="Almeida C.C.S."/>
            <person name="Simkova H."/>
            <person name="Souza G."/>
            <person name="Pedrosa-Harand A."/>
            <person name="Macas J."/>
            <person name="Mayer K.F.X."/>
            <person name="Houben A."/>
            <person name="Marques A."/>
        </authorList>
    </citation>
    <scope>NUCLEOTIDE SEQUENCE</scope>
    <source>
        <strain evidence="8">RhyBre1mFocal</strain>
    </source>
</reference>
<dbReference type="PROSITE" id="PS51450">
    <property type="entry name" value="LRR"/>
    <property type="match status" value="1"/>
</dbReference>
<dbReference type="Gene3D" id="3.80.10.10">
    <property type="entry name" value="Ribonuclease Inhibitor"/>
    <property type="match status" value="2"/>
</dbReference>
<protein>
    <recommendedName>
        <fullName evidence="10">AAA+ ATPase domain-containing protein</fullName>
    </recommendedName>
</protein>
<keyword evidence="2" id="KW-0677">Repeat</keyword>
<accession>A0A9Q0CXH5</accession>
<evidence type="ECO:0000313" key="8">
    <source>
        <dbReference type="EMBL" id="KAJ1701993.1"/>
    </source>
</evidence>
<dbReference type="InterPro" id="IPR027417">
    <property type="entry name" value="P-loop_NTPase"/>
</dbReference>
<keyword evidence="4" id="KW-0067">ATP-binding</keyword>
<dbReference type="GO" id="GO:0005524">
    <property type="term" value="F:ATP binding"/>
    <property type="evidence" value="ECO:0007669"/>
    <property type="project" value="UniProtKB-KW"/>
</dbReference>
<feature type="domain" description="Disease resistance R13L4/SHOC-2-like LRR" evidence="7">
    <location>
        <begin position="512"/>
        <end position="713"/>
    </location>
</feature>
<evidence type="ECO:0008006" key="10">
    <source>
        <dbReference type="Google" id="ProtNLM"/>
    </source>
</evidence>
<dbReference type="InterPro" id="IPR058922">
    <property type="entry name" value="WHD_DRP"/>
</dbReference>
<dbReference type="FunFam" id="3.40.50.300:FF:001091">
    <property type="entry name" value="Probable disease resistance protein At1g61300"/>
    <property type="match status" value="1"/>
</dbReference>
<dbReference type="EMBL" id="JAMQYH010000001">
    <property type="protein sequence ID" value="KAJ1701993.1"/>
    <property type="molecule type" value="Genomic_DNA"/>
</dbReference>
<dbReference type="InterPro" id="IPR050905">
    <property type="entry name" value="Plant_NBS-LRR"/>
</dbReference>
<dbReference type="GO" id="GO:0002758">
    <property type="term" value="P:innate immune response-activating signaling pathway"/>
    <property type="evidence" value="ECO:0007669"/>
    <property type="project" value="UniProtKB-ARBA"/>
</dbReference>
<dbReference type="PANTHER" id="PTHR33463:SF204">
    <property type="entry name" value="NB-ARC DOMAIN-CONTAINING PROTEIN"/>
    <property type="match status" value="1"/>
</dbReference>
<dbReference type="PANTHER" id="PTHR33463">
    <property type="entry name" value="NB-ARC DOMAIN-CONTAINING PROTEIN-RELATED"/>
    <property type="match status" value="1"/>
</dbReference>
<dbReference type="GO" id="GO:0043531">
    <property type="term" value="F:ADP binding"/>
    <property type="evidence" value="ECO:0007669"/>
    <property type="project" value="InterPro"/>
</dbReference>
<feature type="domain" description="Disease resistance protein winged helix" evidence="6">
    <location>
        <begin position="415"/>
        <end position="442"/>
    </location>
</feature>
<dbReference type="FunFam" id="1.10.10.10:FF:000322">
    <property type="entry name" value="Probable disease resistance protein At1g63360"/>
    <property type="match status" value="1"/>
</dbReference>
<dbReference type="InterPro" id="IPR001611">
    <property type="entry name" value="Leu-rich_rpt"/>
</dbReference>
<keyword evidence="9" id="KW-1185">Reference proteome</keyword>
<organism evidence="8 9">
    <name type="scientific">Rhynchospora breviuscula</name>
    <dbReference type="NCBI Taxonomy" id="2022672"/>
    <lineage>
        <taxon>Eukaryota</taxon>
        <taxon>Viridiplantae</taxon>
        <taxon>Streptophyta</taxon>
        <taxon>Embryophyta</taxon>
        <taxon>Tracheophyta</taxon>
        <taxon>Spermatophyta</taxon>
        <taxon>Magnoliopsida</taxon>
        <taxon>Liliopsida</taxon>
        <taxon>Poales</taxon>
        <taxon>Cyperaceae</taxon>
        <taxon>Cyperoideae</taxon>
        <taxon>Rhynchosporeae</taxon>
        <taxon>Rhynchospora</taxon>
    </lineage>
</organism>